<dbReference type="SUPFAM" id="SSF55729">
    <property type="entry name" value="Acyl-CoA N-acyltransferases (Nat)"/>
    <property type="match status" value="1"/>
</dbReference>
<dbReference type="AlphaFoldDB" id="A0A2V5K970"/>
<accession>A0A2V5K970</accession>
<keyword evidence="2" id="KW-0012">Acyltransferase</keyword>
<evidence type="ECO:0000313" key="5">
    <source>
        <dbReference type="Proteomes" id="UP000247476"/>
    </source>
</evidence>
<dbReference type="RefSeq" id="WP_110840431.1">
    <property type="nucleotide sequence ID" value="NZ_QJVJ01000005.1"/>
</dbReference>
<sequence length="157" mass="17708">MTKPDYIVRPATIEDTDRLAELFDAYRVFYGKPSDAEGARQFLRERMTMRDSIVFAAEREAEGRLVGFAQLYPTYSSISMKRALILNDLYVAEQCRGGGVATALLDRAKKYALAIGAKGIGLETGADNVRAQRLYENNGYVRDTSFYHYEWTAKPEA</sequence>
<evidence type="ECO:0000313" key="4">
    <source>
        <dbReference type="EMBL" id="PYI54644.1"/>
    </source>
</evidence>
<dbReference type="Gene3D" id="3.40.630.30">
    <property type="match status" value="1"/>
</dbReference>
<feature type="domain" description="N-acetyltransferase" evidence="3">
    <location>
        <begin position="6"/>
        <end position="157"/>
    </location>
</feature>
<evidence type="ECO:0000256" key="1">
    <source>
        <dbReference type="ARBA" id="ARBA00022679"/>
    </source>
</evidence>
<keyword evidence="5" id="KW-1185">Reference proteome</keyword>
<dbReference type="Proteomes" id="UP000247476">
    <property type="component" value="Unassembled WGS sequence"/>
</dbReference>
<dbReference type="PANTHER" id="PTHR43877">
    <property type="entry name" value="AMINOALKYLPHOSPHONATE N-ACETYLTRANSFERASE-RELATED-RELATED"/>
    <property type="match status" value="1"/>
</dbReference>
<keyword evidence="1 4" id="KW-0808">Transferase</keyword>
<dbReference type="InterPro" id="IPR000182">
    <property type="entry name" value="GNAT_dom"/>
</dbReference>
<dbReference type="GO" id="GO:0016747">
    <property type="term" value="F:acyltransferase activity, transferring groups other than amino-acyl groups"/>
    <property type="evidence" value="ECO:0007669"/>
    <property type="project" value="InterPro"/>
</dbReference>
<reference evidence="4 5" key="1">
    <citation type="submission" date="2018-05" db="EMBL/GenBank/DDBJ databases">
        <title>Paenibacillus flagellatus sp. nov., isolated from selenium mineral soil.</title>
        <authorList>
            <person name="Dai X."/>
        </authorList>
    </citation>
    <scope>NUCLEOTIDE SEQUENCE [LARGE SCALE GENOMIC DNA]</scope>
    <source>
        <strain evidence="4 5">DXL2</strain>
    </source>
</reference>
<evidence type="ECO:0000256" key="2">
    <source>
        <dbReference type="ARBA" id="ARBA00023315"/>
    </source>
</evidence>
<dbReference type="InterPro" id="IPR050832">
    <property type="entry name" value="Bact_Acetyltransf"/>
</dbReference>
<proteinExistence type="predicted"/>
<dbReference type="EMBL" id="QJVJ01000005">
    <property type="protein sequence ID" value="PYI54644.1"/>
    <property type="molecule type" value="Genomic_DNA"/>
</dbReference>
<dbReference type="OrthoDB" id="9792929at2"/>
<comment type="caution">
    <text evidence="4">The sequence shown here is derived from an EMBL/GenBank/DDBJ whole genome shotgun (WGS) entry which is preliminary data.</text>
</comment>
<dbReference type="InterPro" id="IPR016181">
    <property type="entry name" value="Acyl_CoA_acyltransferase"/>
</dbReference>
<gene>
    <name evidence="4" type="ORF">DLM86_12935</name>
</gene>
<dbReference type="CDD" id="cd04301">
    <property type="entry name" value="NAT_SF"/>
    <property type="match status" value="1"/>
</dbReference>
<name>A0A2V5K970_9BACL</name>
<evidence type="ECO:0000259" key="3">
    <source>
        <dbReference type="PROSITE" id="PS51186"/>
    </source>
</evidence>
<protein>
    <submittedName>
        <fullName evidence="4">GNAT family N-acetyltransferase</fullName>
    </submittedName>
</protein>
<dbReference type="PROSITE" id="PS51186">
    <property type="entry name" value="GNAT"/>
    <property type="match status" value="1"/>
</dbReference>
<organism evidence="4 5">
    <name type="scientific">Paenibacillus flagellatus</name>
    <dbReference type="NCBI Taxonomy" id="2211139"/>
    <lineage>
        <taxon>Bacteria</taxon>
        <taxon>Bacillati</taxon>
        <taxon>Bacillota</taxon>
        <taxon>Bacilli</taxon>
        <taxon>Bacillales</taxon>
        <taxon>Paenibacillaceae</taxon>
        <taxon>Paenibacillus</taxon>
    </lineage>
</organism>
<dbReference type="Pfam" id="PF00583">
    <property type="entry name" value="Acetyltransf_1"/>
    <property type="match status" value="1"/>
</dbReference>